<accession>A0ABW7GB18</accession>
<sequence length="306" mass="33945">MSIFRPAISRPAAFLLSPAFNVGQARRYRLEIDQRRDGVCALQCVMDVSLAVRARQEQGWVLDWCIDCCEVLDAQPDMRPLLSALGRFSAGFAMEVLVDAGGAVLGFVNADAVQRRMAQNADQAIEVAQTERPHDPLLAQIRSVMSVLVGNRSVLEHTLLKELRMLLGGLGREYQVGEVEEVQTRVPSMFGTGEVPVLGRVSVHEARVDKREIELGWLMVIDTQTAGAVMARELAQLQPADGRRNPWAAQGAMPLYEAASRLDFDDRATLVIDLDTAWPIRGEHVRRISAGARERLEGVRWTPLPR</sequence>
<protein>
    <recommendedName>
        <fullName evidence="3">CheW-like domain-containing protein</fullName>
    </recommendedName>
</protein>
<keyword evidence="2" id="KW-1185">Reference proteome</keyword>
<reference evidence="1 2" key="1">
    <citation type="submission" date="2024-09" db="EMBL/GenBank/DDBJ databases">
        <title>Novel species of the genus Pelomonas and Roseateles isolated from streams.</title>
        <authorList>
            <person name="Lu H."/>
        </authorList>
    </citation>
    <scope>NUCLEOTIDE SEQUENCE [LARGE SCALE GENOMIC DNA]</scope>
    <source>
        <strain evidence="1 2">BYS96W</strain>
    </source>
</reference>
<proteinExistence type="predicted"/>
<organism evidence="1 2">
    <name type="scientific">Pelomonas nitida</name>
    <dbReference type="NCBI Taxonomy" id="3299027"/>
    <lineage>
        <taxon>Bacteria</taxon>
        <taxon>Pseudomonadati</taxon>
        <taxon>Pseudomonadota</taxon>
        <taxon>Betaproteobacteria</taxon>
        <taxon>Burkholderiales</taxon>
        <taxon>Sphaerotilaceae</taxon>
        <taxon>Roseateles</taxon>
    </lineage>
</organism>
<evidence type="ECO:0000313" key="1">
    <source>
        <dbReference type="EMBL" id="MFG6459156.1"/>
    </source>
</evidence>
<evidence type="ECO:0008006" key="3">
    <source>
        <dbReference type="Google" id="ProtNLM"/>
    </source>
</evidence>
<dbReference type="RefSeq" id="WP_394490857.1">
    <property type="nucleotide sequence ID" value="NZ_JBIGIA010000018.1"/>
</dbReference>
<comment type="caution">
    <text evidence="1">The sequence shown here is derived from an EMBL/GenBank/DDBJ whole genome shotgun (WGS) entry which is preliminary data.</text>
</comment>
<dbReference type="EMBL" id="JBIGIA010000018">
    <property type="protein sequence ID" value="MFG6459156.1"/>
    <property type="molecule type" value="Genomic_DNA"/>
</dbReference>
<dbReference type="Proteomes" id="UP001606305">
    <property type="component" value="Unassembled WGS sequence"/>
</dbReference>
<gene>
    <name evidence="1" type="ORF">ACG00X_20165</name>
</gene>
<evidence type="ECO:0000313" key="2">
    <source>
        <dbReference type="Proteomes" id="UP001606305"/>
    </source>
</evidence>
<name>A0ABW7GB18_9BURK</name>